<feature type="domain" description="Protein kinase" evidence="15">
    <location>
        <begin position="131"/>
        <end position="410"/>
    </location>
</feature>
<dbReference type="EMBL" id="CM035411">
    <property type="protein sequence ID" value="KAH7435017.1"/>
    <property type="molecule type" value="Genomic_DNA"/>
</dbReference>
<evidence type="ECO:0000256" key="10">
    <source>
        <dbReference type="ARBA" id="ARBA00022989"/>
    </source>
</evidence>
<evidence type="ECO:0000256" key="13">
    <source>
        <dbReference type="RuleBase" id="RU000304"/>
    </source>
</evidence>
<organism evidence="16 17">
    <name type="scientific">Ceratopteris richardii</name>
    <name type="common">Triangle waterfern</name>
    <dbReference type="NCBI Taxonomy" id="49495"/>
    <lineage>
        <taxon>Eukaryota</taxon>
        <taxon>Viridiplantae</taxon>
        <taxon>Streptophyta</taxon>
        <taxon>Embryophyta</taxon>
        <taxon>Tracheophyta</taxon>
        <taxon>Polypodiopsida</taxon>
        <taxon>Polypodiidae</taxon>
        <taxon>Polypodiales</taxon>
        <taxon>Pteridineae</taxon>
        <taxon>Pteridaceae</taxon>
        <taxon>Parkerioideae</taxon>
        <taxon>Ceratopteris</taxon>
    </lineage>
</organism>
<evidence type="ECO:0000256" key="2">
    <source>
        <dbReference type="ARBA" id="ARBA00012513"/>
    </source>
</evidence>
<dbReference type="FunFam" id="1.10.510.10:FF:000173">
    <property type="entry name" value="proline-rich receptor-like protein kinase PERK8"/>
    <property type="match status" value="1"/>
</dbReference>
<dbReference type="CDD" id="cd14066">
    <property type="entry name" value="STKc_IRAK"/>
    <property type="match status" value="1"/>
</dbReference>
<comment type="subcellular location">
    <subcellularLocation>
        <location evidence="1">Cell membrane</location>
        <topology evidence="1">Single-pass membrane protein</topology>
    </subcellularLocation>
</comment>
<dbReference type="SUPFAM" id="SSF56112">
    <property type="entry name" value="Protein kinase-like (PK-like)"/>
    <property type="match status" value="1"/>
</dbReference>
<evidence type="ECO:0000313" key="17">
    <source>
        <dbReference type="Proteomes" id="UP000825935"/>
    </source>
</evidence>
<dbReference type="InterPro" id="IPR047117">
    <property type="entry name" value="PERK1-13-like"/>
</dbReference>
<sequence>MSSSPSSSSSSSSSTSIPTVGLIGIAAAAVFAIVVLSILFACLCGCFSQRKKRRTNSSPYSDYQGANNQYIPSPIQLDVVKLPPSPPSFSPFFSQLGKNSDGLKANGFSPSFGNTKIYFSYDELAKATCGFAKSNLIGEGGFGCVYKGILTGGQVVAVKQLKVGGDQGDKEFQVEVEVITRVHHRHLVSLVGYCISGSQRLLVYDYVPNGNLSHHLHGKGRNILDWQTRVKIALGAARGLAYLHQDCKPKIIHRDVKSSNILLDKDFNAQVSDFGLAKLSPDIKTHITTRVVGTFGYLAPEYASSGILTEKSDVYSFGVVLLELISGRKPVDPTQSFGEESLVGWARPLLVQMNREEDLELMADPFLSGAYDGKEMLRMAAIAAACVRNSAVKRPRMGQVVRALEENVTLADLNQGVKPGHSHMYGFSFGSTDNDSLYNDSSYYSANTRMYSESIIGSGDCSSEYSGGTSDRVIHPSTSSSEF</sequence>
<evidence type="ECO:0000256" key="4">
    <source>
        <dbReference type="ARBA" id="ARBA00022527"/>
    </source>
</evidence>
<dbReference type="FunFam" id="3.30.200.20:FF:000212">
    <property type="entry name" value="Proline-rich receptor-like protein kinase PERK8"/>
    <property type="match status" value="1"/>
</dbReference>
<keyword evidence="5" id="KW-0808">Transferase</keyword>
<dbReference type="Gene3D" id="1.10.510.10">
    <property type="entry name" value="Transferase(Phosphotransferase) domain 1"/>
    <property type="match status" value="1"/>
</dbReference>
<evidence type="ECO:0000313" key="16">
    <source>
        <dbReference type="EMBL" id="KAH7435017.1"/>
    </source>
</evidence>
<dbReference type="InterPro" id="IPR001245">
    <property type="entry name" value="Ser-Thr/Tyr_kinase_cat_dom"/>
</dbReference>
<dbReference type="PANTHER" id="PTHR47982">
    <property type="entry name" value="PROLINE-RICH RECEPTOR-LIKE PROTEIN KINASE PERK4"/>
    <property type="match status" value="1"/>
</dbReference>
<dbReference type="PROSITE" id="PS50011">
    <property type="entry name" value="PROTEIN_KINASE_DOM"/>
    <property type="match status" value="1"/>
</dbReference>
<comment type="caution">
    <text evidence="16">The sequence shown here is derived from an EMBL/GenBank/DDBJ whole genome shotgun (WGS) entry which is preliminary data.</text>
</comment>
<keyword evidence="11 14" id="KW-0472">Membrane</keyword>
<keyword evidence="6 14" id="KW-0812">Transmembrane</keyword>
<dbReference type="Proteomes" id="UP000825935">
    <property type="component" value="Chromosome 6"/>
</dbReference>
<evidence type="ECO:0000256" key="1">
    <source>
        <dbReference type="ARBA" id="ARBA00004162"/>
    </source>
</evidence>
<accession>A0A8T2UG24</accession>
<dbReference type="AlphaFoldDB" id="A0A8T2UG24"/>
<dbReference type="PROSITE" id="PS00108">
    <property type="entry name" value="PROTEIN_KINASE_ST"/>
    <property type="match status" value="1"/>
</dbReference>
<evidence type="ECO:0000256" key="9">
    <source>
        <dbReference type="ARBA" id="ARBA00022840"/>
    </source>
</evidence>
<dbReference type="EC" id="2.7.11.1" evidence="2"/>
<keyword evidence="17" id="KW-1185">Reference proteome</keyword>
<dbReference type="Gene3D" id="3.30.200.20">
    <property type="entry name" value="Phosphorylase Kinase, domain 1"/>
    <property type="match status" value="1"/>
</dbReference>
<evidence type="ECO:0000256" key="8">
    <source>
        <dbReference type="ARBA" id="ARBA00022777"/>
    </source>
</evidence>
<dbReference type="InterPro" id="IPR000719">
    <property type="entry name" value="Prot_kinase_dom"/>
</dbReference>
<keyword evidence="3" id="KW-1003">Cell membrane</keyword>
<dbReference type="Pfam" id="PF07714">
    <property type="entry name" value="PK_Tyr_Ser-Thr"/>
    <property type="match status" value="1"/>
</dbReference>
<name>A0A8T2UG24_CERRI</name>
<dbReference type="GO" id="GO:0004674">
    <property type="term" value="F:protein serine/threonine kinase activity"/>
    <property type="evidence" value="ECO:0007669"/>
    <property type="project" value="UniProtKB-KW"/>
</dbReference>
<keyword evidence="4 13" id="KW-0723">Serine/threonine-protein kinase</keyword>
<evidence type="ECO:0000256" key="7">
    <source>
        <dbReference type="ARBA" id="ARBA00022741"/>
    </source>
</evidence>
<gene>
    <name evidence="16" type="ORF">KP509_06G045300</name>
</gene>
<dbReference type="SMART" id="SM00220">
    <property type="entry name" value="S_TKc"/>
    <property type="match status" value="1"/>
</dbReference>
<dbReference type="GO" id="GO:0005524">
    <property type="term" value="F:ATP binding"/>
    <property type="evidence" value="ECO:0007669"/>
    <property type="project" value="UniProtKB-UniRule"/>
</dbReference>
<evidence type="ECO:0000256" key="14">
    <source>
        <dbReference type="SAM" id="Phobius"/>
    </source>
</evidence>
<dbReference type="InterPro" id="IPR011009">
    <property type="entry name" value="Kinase-like_dom_sf"/>
</dbReference>
<reference evidence="16" key="1">
    <citation type="submission" date="2021-08" db="EMBL/GenBank/DDBJ databases">
        <title>WGS assembly of Ceratopteris richardii.</title>
        <authorList>
            <person name="Marchant D.B."/>
            <person name="Chen G."/>
            <person name="Jenkins J."/>
            <person name="Shu S."/>
            <person name="Leebens-Mack J."/>
            <person name="Grimwood J."/>
            <person name="Schmutz J."/>
            <person name="Soltis P."/>
            <person name="Soltis D."/>
            <person name="Chen Z.-H."/>
        </authorList>
    </citation>
    <scope>NUCLEOTIDE SEQUENCE</scope>
    <source>
        <strain evidence="16">Whitten #5841</strain>
        <tissue evidence="16">Leaf</tissue>
    </source>
</reference>
<evidence type="ECO:0000256" key="6">
    <source>
        <dbReference type="ARBA" id="ARBA00022692"/>
    </source>
</evidence>
<evidence type="ECO:0000256" key="12">
    <source>
        <dbReference type="PROSITE-ProRule" id="PRU10141"/>
    </source>
</evidence>
<evidence type="ECO:0000259" key="15">
    <source>
        <dbReference type="PROSITE" id="PS50011"/>
    </source>
</evidence>
<evidence type="ECO:0000256" key="5">
    <source>
        <dbReference type="ARBA" id="ARBA00022679"/>
    </source>
</evidence>
<dbReference type="InterPro" id="IPR017441">
    <property type="entry name" value="Protein_kinase_ATP_BS"/>
</dbReference>
<feature type="binding site" evidence="12">
    <location>
        <position position="159"/>
    </location>
    <ligand>
        <name>ATP</name>
        <dbReference type="ChEBI" id="CHEBI:30616"/>
    </ligand>
</feature>
<dbReference type="OMA" id="PMISSEM"/>
<dbReference type="GO" id="GO:0005886">
    <property type="term" value="C:plasma membrane"/>
    <property type="evidence" value="ECO:0007669"/>
    <property type="project" value="UniProtKB-SubCell"/>
</dbReference>
<comment type="similarity">
    <text evidence="13">Belongs to the protein kinase superfamily.</text>
</comment>
<evidence type="ECO:0000256" key="3">
    <source>
        <dbReference type="ARBA" id="ARBA00022475"/>
    </source>
</evidence>
<dbReference type="InterPro" id="IPR008271">
    <property type="entry name" value="Ser/Thr_kinase_AS"/>
</dbReference>
<keyword evidence="9 12" id="KW-0067">ATP-binding</keyword>
<protein>
    <recommendedName>
        <fullName evidence="2">non-specific serine/threonine protein kinase</fullName>
        <ecNumber evidence="2">2.7.11.1</ecNumber>
    </recommendedName>
</protein>
<keyword evidence="8" id="KW-0418">Kinase</keyword>
<dbReference type="PROSITE" id="PS00107">
    <property type="entry name" value="PROTEIN_KINASE_ATP"/>
    <property type="match status" value="1"/>
</dbReference>
<keyword evidence="10 14" id="KW-1133">Transmembrane helix</keyword>
<dbReference type="PANTHER" id="PTHR47982:SF44">
    <property type="entry name" value="PROLINE-RICH RECEPTOR-LIKE PROTEIN KINASE PERK13-RELATED"/>
    <property type="match status" value="1"/>
</dbReference>
<feature type="transmembrane region" description="Helical" evidence="14">
    <location>
        <begin position="20"/>
        <end position="47"/>
    </location>
</feature>
<proteinExistence type="inferred from homology"/>
<dbReference type="OrthoDB" id="4062651at2759"/>
<keyword evidence="7 12" id="KW-0547">Nucleotide-binding</keyword>
<evidence type="ECO:0000256" key="11">
    <source>
        <dbReference type="ARBA" id="ARBA00023136"/>
    </source>
</evidence>